<dbReference type="EMBL" id="CP029194">
    <property type="protein sequence ID" value="QES19352.1"/>
    <property type="molecule type" value="Genomic_DNA"/>
</dbReference>
<dbReference type="AlphaFoldDB" id="A0A5P2AM51"/>
<keyword evidence="4 7" id="KW-0560">Oxidoreductase</keyword>
<evidence type="ECO:0000256" key="6">
    <source>
        <dbReference type="ARBA" id="ARBA00023033"/>
    </source>
</evidence>
<evidence type="ECO:0000256" key="1">
    <source>
        <dbReference type="ARBA" id="ARBA00010617"/>
    </source>
</evidence>
<dbReference type="RefSeq" id="WP_150265260.1">
    <property type="nucleotide sequence ID" value="NZ_CP029194.1"/>
</dbReference>
<dbReference type="OrthoDB" id="5500002at2"/>
<evidence type="ECO:0000256" key="3">
    <source>
        <dbReference type="ARBA" id="ARBA00022723"/>
    </source>
</evidence>
<sequence length="411" mass="44785">MTAPACPYALDVLGRDLAGEAVMLQGQGAAVEVELPGGVLAWAVTRQRYVKQVLGDPRVSKDARKHWPAFREGRITEQWPLYPWVANENMLFAYGEDHSRLRRLVAGAFTARRTEALRPRVEAIVEELLDGLELLPGGEQTDLRAVFAKILPVRVICELFGVSEADRNPLCSALDTVFDTTVSGEEMAAARLRVFGILGKIVQEKRSEPGDDLTSALIEIRDNGEGLQEQELLGTLYLMIAAGQETTCTLIVNALAALLPRPEQLEHVRSGRAGWDDVIAETMRTHNPAAFSPMRFAVDDIDLDGVSIKKGDPIVVSFAAPGIDAEHHGADAATFDLMRAGRRESLGFGHGVHHCVGAPLARLEASVALARLLERFPRMTMARPVEELDPMGSFIVNGYSSLPVLLDPVAD</sequence>
<comment type="similarity">
    <text evidence="1 7">Belongs to the cytochrome P450 family.</text>
</comment>
<dbReference type="FunFam" id="1.10.630.10:FF:000018">
    <property type="entry name" value="Cytochrome P450 monooxygenase"/>
    <property type="match status" value="1"/>
</dbReference>
<dbReference type="GO" id="GO:0016705">
    <property type="term" value="F:oxidoreductase activity, acting on paired donors, with incorporation or reduction of molecular oxygen"/>
    <property type="evidence" value="ECO:0007669"/>
    <property type="project" value="InterPro"/>
</dbReference>
<dbReference type="GO" id="GO:0004497">
    <property type="term" value="F:monooxygenase activity"/>
    <property type="evidence" value="ECO:0007669"/>
    <property type="project" value="UniProtKB-KW"/>
</dbReference>
<dbReference type="Proteomes" id="UP000324106">
    <property type="component" value="Chromosome"/>
</dbReference>
<dbReference type="PANTHER" id="PTHR46696">
    <property type="entry name" value="P450, PUTATIVE (EUROFUNG)-RELATED"/>
    <property type="match status" value="1"/>
</dbReference>
<dbReference type="InterPro" id="IPR036396">
    <property type="entry name" value="Cyt_P450_sf"/>
</dbReference>
<dbReference type="InterPro" id="IPR001128">
    <property type="entry name" value="Cyt_P450"/>
</dbReference>
<dbReference type="Gene3D" id="1.10.630.10">
    <property type="entry name" value="Cytochrome P450"/>
    <property type="match status" value="1"/>
</dbReference>
<keyword evidence="2 7" id="KW-0349">Heme</keyword>
<proteinExistence type="inferred from homology"/>
<evidence type="ECO:0000313" key="9">
    <source>
        <dbReference type="Proteomes" id="UP000324106"/>
    </source>
</evidence>
<dbReference type="SUPFAM" id="SSF48264">
    <property type="entry name" value="Cytochrome P450"/>
    <property type="match status" value="1"/>
</dbReference>
<name>A0A5P2AM51_STRVZ</name>
<evidence type="ECO:0000256" key="4">
    <source>
        <dbReference type="ARBA" id="ARBA00023002"/>
    </source>
</evidence>
<dbReference type="InterPro" id="IPR017972">
    <property type="entry name" value="Cyt_P450_CS"/>
</dbReference>
<dbReference type="PRINTS" id="PR00385">
    <property type="entry name" value="P450"/>
</dbReference>
<dbReference type="PANTHER" id="PTHR46696:SF1">
    <property type="entry name" value="CYTOCHROME P450 YJIB-RELATED"/>
    <property type="match status" value="1"/>
</dbReference>
<evidence type="ECO:0000256" key="2">
    <source>
        <dbReference type="ARBA" id="ARBA00022617"/>
    </source>
</evidence>
<keyword evidence="3 7" id="KW-0479">Metal-binding</keyword>
<keyword evidence="5 7" id="KW-0408">Iron</keyword>
<keyword evidence="6 7" id="KW-0503">Monooxygenase</keyword>
<gene>
    <name evidence="8" type="ORF">DEJ46_09825</name>
</gene>
<dbReference type="PROSITE" id="PS00086">
    <property type="entry name" value="CYTOCHROME_P450"/>
    <property type="match status" value="1"/>
</dbReference>
<dbReference type="PRINTS" id="PR00359">
    <property type="entry name" value="BP450"/>
</dbReference>
<dbReference type="Pfam" id="PF00067">
    <property type="entry name" value="p450"/>
    <property type="match status" value="2"/>
</dbReference>
<dbReference type="CDD" id="cd11029">
    <property type="entry name" value="CYP107-like"/>
    <property type="match status" value="1"/>
</dbReference>
<dbReference type="GO" id="GO:0020037">
    <property type="term" value="F:heme binding"/>
    <property type="evidence" value="ECO:0007669"/>
    <property type="project" value="InterPro"/>
</dbReference>
<evidence type="ECO:0000256" key="5">
    <source>
        <dbReference type="ARBA" id="ARBA00023004"/>
    </source>
</evidence>
<accession>A0A5P2AM51</accession>
<dbReference type="InterPro" id="IPR002397">
    <property type="entry name" value="Cyt_P450_B"/>
</dbReference>
<evidence type="ECO:0000256" key="7">
    <source>
        <dbReference type="RuleBase" id="RU000461"/>
    </source>
</evidence>
<evidence type="ECO:0000313" key="8">
    <source>
        <dbReference type="EMBL" id="QES19352.1"/>
    </source>
</evidence>
<dbReference type="GO" id="GO:0005506">
    <property type="term" value="F:iron ion binding"/>
    <property type="evidence" value="ECO:0007669"/>
    <property type="project" value="InterPro"/>
</dbReference>
<organism evidence="8 9">
    <name type="scientific">Streptomyces venezuelae</name>
    <dbReference type="NCBI Taxonomy" id="54571"/>
    <lineage>
        <taxon>Bacteria</taxon>
        <taxon>Bacillati</taxon>
        <taxon>Actinomycetota</taxon>
        <taxon>Actinomycetes</taxon>
        <taxon>Kitasatosporales</taxon>
        <taxon>Streptomycetaceae</taxon>
        <taxon>Streptomyces</taxon>
    </lineage>
</organism>
<protein>
    <submittedName>
        <fullName evidence="8">Cytochrome P450</fullName>
    </submittedName>
</protein>
<reference evidence="8 9" key="1">
    <citation type="submission" date="2018-05" db="EMBL/GenBank/DDBJ databases">
        <title>Streptomyces venezuelae.</title>
        <authorList>
            <person name="Kim W."/>
            <person name="Lee N."/>
            <person name="Cho B.-K."/>
        </authorList>
    </citation>
    <scope>NUCLEOTIDE SEQUENCE [LARGE SCALE GENOMIC DNA]</scope>
    <source>
        <strain evidence="8 9">ATCC 15068</strain>
    </source>
</reference>